<comment type="caution">
    <text evidence="1">The sequence shown here is derived from an EMBL/GenBank/DDBJ whole genome shotgun (WGS) entry which is preliminary data.</text>
</comment>
<protein>
    <submittedName>
        <fullName evidence="1">Uncharacterized protein</fullName>
    </submittedName>
</protein>
<name>A0ACC2BV00_DIPCM</name>
<proteinExistence type="predicted"/>
<dbReference type="Proteomes" id="UP001162992">
    <property type="component" value="Chromosome 13"/>
</dbReference>
<evidence type="ECO:0000313" key="2">
    <source>
        <dbReference type="Proteomes" id="UP001162992"/>
    </source>
</evidence>
<organism evidence="1 2">
    <name type="scientific">Diphasiastrum complanatum</name>
    <name type="common">Issler's clubmoss</name>
    <name type="synonym">Lycopodium complanatum</name>
    <dbReference type="NCBI Taxonomy" id="34168"/>
    <lineage>
        <taxon>Eukaryota</taxon>
        <taxon>Viridiplantae</taxon>
        <taxon>Streptophyta</taxon>
        <taxon>Embryophyta</taxon>
        <taxon>Tracheophyta</taxon>
        <taxon>Lycopodiopsida</taxon>
        <taxon>Lycopodiales</taxon>
        <taxon>Lycopodiaceae</taxon>
        <taxon>Lycopodioideae</taxon>
        <taxon>Diphasiastrum</taxon>
    </lineage>
</organism>
<keyword evidence="2" id="KW-1185">Reference proteome</keyword>
<gene>
    <name evidence="1" type="ORF">O6H91_13G056600</name>
</gene>
<dbReference type="EMBL" id="CM055104">
    <property type="protein sequence ID" value="KAJ7533601.1"/>
    <property type="molecule type" value="Genomic_DNA"/>
</dbReference>
<evidence type="ECO:0000313" key="1">
    <source>
        <dbReference type="EMBL" id="KAJ7533601.1"/>
    </source>
</evidence>
<sequence>MLEVHRLRHLEWKPTPVVALAESVDGSSVAAARESGAIEIWNVAPGSVGWHCELTLPGRKDAAISSIAWCSYKRRTGSAQGRLFSAGLSGFITEWDLETLQPKVVVESYGGPVWQLAFEPAPISPRGNGKLSLQTDSRSLARHRESRSGSSDSSDSDVCGESDSDEELTDDAMEQRLAVACDDGSVRLFTVNESKDAISYRSSFPRVKGRILSVAWHSDGSRLYAGGSDGCIRCWDTMKMHEVYRIAAGTGGLGSSREICVWSLLVLRDSTIVSGDSSGSTQFWDAYTGALLKSHTVHRADVLSLAAAPSHKIVFSAGADGQVILYQLVEESKRLADKDLPSGVDVALGLGSKWEFVGGKRTHLHDVRALAVACPCAPEEEFCEQDLIKKKPRKKLSRTEQSHAKWQKRGIPMLVSGGNDAKLFAYPANAYLDFYPHDVSPAPERMFIQLAHKCYLSGATLVMAQHTNWIDIWKVSVENSLSRLENGGSSLSNNSSLQKRKRENPKYDKWYCHNENSLEPVKNQKISHSSKENGNGNLCHILGYNIQKGISKIKGQPPSLLARIKAKAAEHISCSAISGNGRFLAFSDQTKPRLYELQQGGDESDQKLWGIKKLQLPAKLSPAHSMIFSDPLMHLILACHNHEIHVIDAESAELLHTFHLDRNPSSHIGEKASPITMLRTSFDGQWLAACSSSGDITVLNLETCRHHWSIPLLDGAPPTAIEFHPGNLSVMIVSTAGNHIHVLDVEARALTEWSKMSQAHVPPEISEFPGGITGLSVPFSSKSTSIIAYSPKAMCFIDLRKPFGPQHDTEVVGKDKIFGNGDHTYVLKHRSDNGDMSDKKSKCSKGNFNITTFDEPVLFVGHVSERSLLVVECPWSEVLLGLPAPVFRHTYGT</sequence>
<accession>A0ACC2BV00</accession>
<reference evidence="2" key="1">
    <citation type="journal article" date="2024" name="Proc. Natl. Acad. Sci. U.S.A.">
        <title>Extraordinary preservation of gene collinearity over three hundred million years revealed in homosporous lycophytes.</title>
        <authorList>
            <person name="Li C."/>
            <person name="Wickell D."/>
            <person name="Kuo L.Y."/>
            <person name="Chen X."/>
            <person name="Nie B."/>
            <person name="Liao X."/>
            <person name="Peng D."/>
            <person name="Ji J."/>
            <person name="Jenkins J."/>
            <person name="Williams M."/>
            <person name="Shu S."/>
            <person name="Plott C."/>
            <person name="Barry K."/>
            <person name="Rajasekar S."/>
            <person name="Grimwood J."/>
            <person name="Han X."/>
            <person name="Sun S."/>
            <person name="Hou Z."/>
            <person name="He W."/>
            <person name="Dai G."/>
            <person name="Sun C."/>
            <person name="Schmutz J."/>
            <person name="Leebens-Mack J.H."/>
            <person name="Li F.W."/>
            <person name="Wang L."/>
        </authorList>
    </citation>
    <scope>NUCLEOTIDE SEQUENCE [LARGE SCALE GENOMIC DNA]</scope>
    <source>
        <strain evidence="2">cv. PW_Plant_1</strain>
    </source>
</reference>